<reference evidence="1 2" key="1">
    <citation type="submission" date="2020-09" db="EMBL/GenBank/DDBJ databases">
        <title>A novel species.</title>
        <authorList>
            <person name="Gao J."/>
        </authorList>
    </citation>
    <scope>NUCLEOTIDE SEQUENCE [LARGE SCALE GENOMIC DNA]</scope>
    <source>
        <strain evidence="1 2">CRXT-Y-14</strain>
    </source>
</reference>
<organism evidence="1 2">
    <name type="scientific">Streptomyces xanthii</name>
    <dbReference type="NCBI Taxonomy" id="2768069"/>
    <lineage>
        <taxon>Bacteria</taxon>
        <taxon>Bacillati</taxon>
        <taxon>Actinomycetota</taxon>
        <taxon>Actinomycetes</taxon>
        <taxon>Kitasatosporales</taxon>
        <taxon>Streptomycetaceae</taxon>
        <taxon>Streptomyces</taxon>
    </lineage>
</organism>
<evidence type="ECO:0000313" key="2">
    <source>
        <dbReference type="Proteomes" id="UP000516428"/>
    </source>
</evidence>
<name>A0A7H1B9Z4_9ACTN</name>
<gene>
    <name evidence="1" type="ORF">IAG42_19445</name>
</gene>
<dbReference type="RefSeq" id="WP_188338240.1">
    <property type="nucleotide sequence ID" value="NZ_CP061281.1"/>
</dbReference>
<keyword evidence="2" id="KW-1185">Reference proteome</keyword>
<dbReference type="KEGG" id="sxn:IAG42_19445"/>
<dbReference type="EMBL" id="CP061281">
    <property type="protein sequence ID" value="QNS05549.1"/>
    <property type="molecule type" value="Genomic_DNA"/>
</dbReference>
<evidence type="ECO:0000313" key="1">
    <source>
        <dbReference type="EMBL" id="QNS05549.1"/>
    </source>
</evidence>
<dbReference type="Proteomes" id="UP000516428">
    <property type="component" value="Chromosome"/>
</dbReference>
<sequence length="145" mass="16264">MDIDAYNTAYLLYAPAKSPQGWNLDLAAFGLALEDAFPEVRHRQEGEHPGRLSFWAMTAEGEEFDGFADNESRDTIALSSTTVDEAASFILWLRDVYLPTPDLIRFTSELAYERDIDTDGRVPAGGDHERVAGELRRHLQFVIGD</sequence>
<proteinExistence type="predicted"/>
<accession>A0A7H1B9Z4</accession>
<protein>
    <submittedName>
        <fullName evidence="1">Uncharacterized protein</fullName>
    </submittedName>
</protein>
<dbReference type="AlphaFoldDB" id="A0A7H1B9Z4"/>